<sequence length="148" mass="16123">MATPENPGQGHTFHANFPHFYLTAGEPVQSLMSTPTPTGGHPYHPSTTHPFYTPGESVRCTCCLGTVFEFEHVEVHSCYHIYRDEESRDSGRRYCTGVRCLECVKECKVIPCHGERLGGCAKRALRVPAVPAVPGAGPAVGGVGWRRA</sequence>
<evidence type="ECO:0000313" key="1">
    <source>
        <dbReference type="EMBL" id="RPA80280.1"/>
    </source>
</evidence>
<proteinExistence type="predicted"/>
<keyword evidence="2" id="KW-1185">Reference proteome</keyword>
<accession>A0A3N4I828</accession>
<dbReference type="EMBL" id="ML119690">
    <property type="protein sequence ID" value="RPA80280.1"/>
    <property type="molecule type" value="Genomic_DNA"/>
</dbReference>
<evidence type="ECO:0000313" key="2">
    <source>
        <dbReference type="Proteomes" id="UP000275078"/>
    </source>
</evidence>
<dbReference type="Proteomes" id="UP000275078">
    <property type="component" value="Unassembled WGS sequence"/>
</dbReference>
<dbReference type="AlphaFoldDB" id="A0A3N4I828"/>
<gene>
    <name evidence="1" type="ORF">BJ508DRAFT_327590</name>
</gene>
<name>A0A3N4I828_ASCIM</name>
<organism evidence="1 2">
    <name type="scientific">Ascobolus immersus RN42</name>
    <dbReference type="NCBI Taxonomy" id="1160509"/>
    <lineage>
        <taxon>Eukaryota</taxon>
        <taxon>Fungi</taxon>
        <taxon>Dikarya</taxon>
        <taxon>Ascomycota</taxon>
        <taxon>Pezizomycotina</taxon>
        <taxon>Pezizomycetes</taxon>
        <taxon>Pezizales</taxon>
        <taxon>Ascobolaceae</taxon>
        <taxon>Ascobolus</taxon>
    </lineage>
</organism>
<reference evidence="1 2" key="1">
    <citation type="journal article" date="2018" name="Nat. Ecol. Evol.">
        <title>Pezizomycetes genomes reveal the molecular basis of ectomycorrhizal truffle lifestyle.</title>
        <authorList>
            <person name="Murat C."/>
            <person name="Payen T."/>
            <person name="Noel B."/>
            <person name="Kuo A."/>
            <person name="Morin E."/>
            <person name="Chen J."/>
            <person name="Kohler A."/>
            <person name="Krizsan K."/>
            <person name="Balestrini R."/>
            <person name="Da Silva C."/>
            <person name="Montanini B."/>
            <person name="Hainaut M."/>
            <person name="Levati E."/>
            <person name="Barry K.W."/>
            <person name="Belfiori B."/>
            <person name="Cichocki N."/>
            <person name="Clum A."/>
            <person name="Dockter R.B."/>
            <person name="Fauchery L."/>
            <person name="Guy J."/>
            <person name="Iotti M."/>
            <person name="Le Tacon F."/>
            <person name="Lindquist E.A."/>
            <person name="Lipzen A."/>
            <person name="Malagnac F."/>
            <person name="Mello A."/>
            <person name="Molinier V."/>
            <person name="Miyauchi S."/>
            <person name="Poulain J."/>
            <person name="Riccioni C."/>
            <person name="Rubini A."/>
            <person name="Sitrit Y."/>
            <person name="Splivallo R."/>
            <person name="Traeger S."/>
            <person name="Wang M."/>
            <person name="Zifcakova L."/>
            <person name="Wipf D."/>
            <person name="Zambonelli A."/>
            <person name="Paolocci F."/>
            <person name="Nowrousian M."/>
            <person name="Ottonello S."/>
            <person name="Baldrian P."/>
            <person name="Spatafora J.W."/>
            <person name="Henrissat B."/>
            <person name="Nagy L.G."/>
            <person name="Aury J.M."/>
            <person name="Wincker P."/>
            <person name="Grigoriev I.V."/>
            <person name="Bonfante P."/>
            <person name="Martin F.M."/>
        </authorList>
    </citation>
    <scope>NUCLEOTIDE SEQUENCE [LARGE SCALE GENOMIC DNA]</scope>
    <source>
        <strain evidence="1 2">RN42</strain>
    </source>
</reference>
<protein>
    <submittedName>
        <fullName evidence="1">Uncharacterized protein</fullName>
    </submittedName>
</protein>